<dbReference type="OMA" id="HKMKHEE"/>
<feature type="domain" description="HMA" evidence="1">
    <location>
        <begin position="3"/>
        <end position="55"/>
    </location>
</feature>
<dbReference type="Pfam" id="PF00403">
    <property type="entry name" value="HMA"/>
    <property type="match status" value="1"/>
</dbReference>
<dbReference type="Gene3D" id="3.30.70.100">
    <property type="match status" value="1"/>
</dbReference>
<dbReference type="ExpressionAtlas" id="A0A1D6N2I3">
    <property type="expression patterns" value="baseline and differential"/>
</dbReference>
<accession>A0A1D6N2I3</accession>
<dbReference type="AlphaFoldDB" id="A0A1D6N2I3"/>
<dbReference type="GO" id="GO:0046872">
    <property type="term" value="F:metal ion binding"/>
    <property type="evidence" value="ECO:0007669"/>
    <property type="project" value="InterPro"/>
</dbReference>
<gene>
    <name evidence="2" type="ORF">ZEAMMB73_Zm00001d042270</name>
</gene>
<dbReference type="EMBL" id="CM007649">
    <property type="protein sequence ID" value="ONM34925.1"/>
    <property type="molecule type" value="Genomic_DNA"/>
</dbReference>
<evidence type="ECO:0000259" key="1">
    <source>
        <dbReference type="Pfam" id="PF00403"/>
    </source>
</evidence>
<dbReference type="InterPro" id="IPR036163">
    <property type="entry name" value="HMA_dom_sf"/>
</dbReference>
<dbReference type="InterPro" id="IPR006121">
    <property type="entry name" value="HMA_dom"/>
</dbReference>
<dbReference type="CDD" id="cd00371">
    <property type="entry name" value="HMA"/>
    <property type="match status" value="1"/>
</dbReference>
<dbReference type="SUPFAM" id="SSF55008">
    <property type="entry name" value="HMA, heavy metal-associated domain"/>
    <property type="match status" value="1"/>
</dbReference>
<protein>
    <submittedName>
        <fullName evidence="2">Heavy metal transport/detoxification superfamily protein</fullName>
    </submittedName>
</protein>
<evidence type="ECO:0000313" key="2">
    <source>
        <dbReference type="EMBL" id="ONM34925.1"/>
    </source>
</evidence>
<dbReference type="EMBL" id="CM007649">
    <property type="protein sequence ID" value="ONM34924.1"/>
    <property type="molecule type" value="Genomic_DNA"/>
</dbReference>
<reference evidence="2" key="1">
    <citation type="submission" date="2015-12" db="EMBL/GenBank/DDBJ databases">
        <title>Update maize B73 reference genome by single molecule sequencing technologies.</title>
        <authorList>
            <consortium name="Maize Genome Sequencing Project"/>
            <person name="Ware D."/>
        </authorList>
    </citation>
    <scope>NUCLEOTIDE SEQUENCE [LARGE SCALE GENOMIC DNA]</scope>
    <source>
        <tissue evidence="2">Seedling</tissue>
    </source>
</reference>
<proteinExistence type="predicted"/>
<name>A0A1D6N2I3_MAIZE</name>
<sequence>MSANMGCSHCRQRVADVVSKMNAGLLDYMVDFGKKEVTVRGKVAHTKNKRKHRKALLGAPAGWDDARSAAAASSSSPGGHARTTLSWFLGCYGS</sequence>
<organism evidence="2">
    <name type="scientific">Zea mays</name>
    <name type="common">Maize</name>
    <dbReference type="NCBI Taxonomy" id="4577"/>
    <lineage>
        <taxon>Eukaryota</taxon>
        <taxon>Viridiplantae</taxon>
        <taxon>Streptophyta</taxon>
        <taxon>Embryophyta</taxon>
        <taxon>Tracheophyta</taxon>
        <taxon>Spermatophyta</taxon>
        <taxon>Magnoliopsida</taxon>
        <taxon>Liliopsida</taxon>
        <taxon>Poales</taxon>
        <taxon>Poaceae</taxon>
        <taxon>PACMAD clade</taxon>
        <taxon>Panicoideae</taxon>
        <taxon>Andropogonodae</taxon>
        <taxon>Andropogoneae</taxon>
        <taxon>Tripsacinae</taxon>
        <taxon>Zea</taxon>
    </lineage>
</organism>